<dbReference type="Pfam" id="PF00356">
    <property type="entry name" value="LacI"/>
    <property type="match status" value="1"/>
</dbReference>
<dbReference type="InterPro" id="IPR028082">
    <property type="entry name" value="Peripla_BP_I"/>
</dbReference>
<dbReference type="EMBL" id="JBHSNZ010000021">
    <property type="protein sequence ID" value="MFC5811050.1"/>
    <property type="molecule type" value="Genomic_DNA"/>
</dbReference>
<protein>
    <submittedName>
        <fullName evidence="5">LacI family DNA-binding transcriptional regulator</fullName>
    </submittedName>
</protein>
<dbReference type="GO" id="GO:0003677">
    <property type="term" value="F:DNA binding"/>
    <property type="evidence" value="ECO:0007669"/>
    <property type="project" value="UniProtKB-KW"/>
</dbReference>
<keyword evidence="2 5" id="KW-0238">DNA-binding</keyword>
<dbReference type="PROSITE" id="PS50932">
    <property type="entry name" value="HTH_LACI_2"/>
    <property type="match status" value="1"/>
</dbReference>
<dbReference type="InterPro" id="IPR010982">
    <property type="entry name" value="Lambda_DNA-bd_dom_sf"/>
</dbReference>
<dbReference type="Gene3D" id="3.40.50.2300">
    <property type="match status" value="2"/>
</dbReference>
<accession>A0ABW1BD91</accession>
<dbReference type="PANTHER" id="PTHR30146">
    <property type="entry name" value="LACI-RELATED TRANSCRIPTIONAL REPRESSOR"/>
    <property type="match status" value="1"/>
</dbReference>
<name>A0ABW1BD91_9ACTN</name>
<evidence type="ECO:0000259" key="4">
    <source>
        <dbReference type="PROSITE" id="PS50932"/>
    </source>
</evidence>
<dbReference type="InterPro" id="IPR000843">
    <property type="entry name" value="HTH_LacI"/>
</dbReference>
<proteinExistence type="predicted"/>
<dbReference type="InterPro" id="IPR046335">
    <property type="entry name" value="LacI/GalR-like_sensor"/>
</dbReference>
<keyword evidence="3" id="KW-0804">Transcription</keyword>
<organism evidence="5 6">
    <name type="scientific">Streptomyces heilongjiangensis</name>
    <dbReference type="NCBI Taxonomy" id="945052"/>
    <lineage>
        <taxon>Bacteria</taxon>
        <taxon>Bacillati</taxon>
        <taxon>Actinomycetota</taxon>
        <taxon>Actinomycetes</taxon>
        <taxon>Kitasatosporales</taxon>
        <taxon>Streptomycetaceae</taxon>
        <taxon>Streptomyces</taxon>
    </lineage>
</organism>
<dbReference type="SUPFAM" id="SSF47413">
    <property type="entry name" value="lambda repressor-like DNA-binding domains"/>
    <property type="match status" value="1"/>
</dbReference>
<dbReference type="Gene3D" id="1.10.260.40">
    <property type="entry name" value="lambda repressor-like DNA-binding domains"/>
    <property type="match status" value="1"/>
</dbReference>
<dbReference type="Proteomes" id="UP001596112">
    <property type="component" value="Unassembled WGS sequence"/>
</dbReference>
<reference evidence="6" key="1">
    <citation type="journal article" date="2019" name="Int. J. Syst. Evol. Microbiol.">
        <title>The Global Catalogue of Microorganisms (GCM) 10K type strain sequencing project: providing services to taxonomists for standard genome sequencing and annotation.</title>
        <authorList>
            <consortium name="The Broad Institute Genomics Platform"/>
            <consortium name="The Broad Institute Genome Sequencing Center for Infectious Disease"/>
            <person name="Wu L."/>
            <person name="Ma J."/>
        </authorList>
    </citation>
    <scope>NUCLEOTIDE SEQUENCE [LARGE SCALE GENOMIC DNA]</scope>
    <source>
        <strain evidence="6">JCM 9918</strain>
    </source>
</reference>
<gene>
    <name evidence="5" type="ORF">ACFQGO_26725</name>
</gene>
<dbReference type="SMART" id="SM00354">
    <property type="entry name" value="HTH_LACI"/>
    <property type="match status" value="1"/>
</dbReference>
<keyword evidence="1" id="KW-0805">Transcription regulation</keyword>
<keyword evidence="6" id="KW-1185">Reference proteome</keyword>
<dbReference type="Pfam" id="PF13377">
    <property type="entry name" value="Peripla_BP_3"/>
    <property type="match status" value="1"/>
</dbReference>
<dbReference type="RefSeq" id="WP_159766142.1">
    <property type="nucleotide sequence ID" value="NZ_JAQOSL010000026.1"/>
</dbReference>
<evidence type="ECO:0000313" key="5">
    <source>
        <dbReference type="EMBL" id="MFC5811050.1"/>
    </source>
</evidence>
<evidence type="ECO:0000256" key="1">
    <source>
        <dbReference type="ARBA" id="ARBA00023015"/>
    </source>
</evidence>
<comment type="caution">
    <text evidence="5">The sequence shown here is derived from an EMBL/GenBank/DDBJ whole genome shotgun (WGS) entry which is preliminary data.</text>
</comment>
<evidence type="ECO:0000256" key="3">
    <source>
        <dbReference type="ARBA" id="ARBA00023163"/>
    </source>
</evidence>
<evidence type="ECO:0000256" key="2">
    <source>
        <dbReference type="ARBA" id="ARBA00023125"/>
    </source>
</evidence>
<feature type="domain" description="HTH lacI-type" evidence="4">
    <location>
        <begin position="9"/>
        <end position="65"/>
    </location>
</feature>
<dbReference type="PANTHER" id="PTHR30146:SF153">
    <property type="entry name" value="LACTOSE OPERON REPRESSOR"/>
    <property type="match status" value="1"/>
</dbReference>
<dbReference type="SUPFAM" id="SSF53822">
    <property type="entry name" value="Periplasmic binding protein-like I"/>
    <property type="match status" value="1"/>
</dbReference>
<sequence length="337" mass="35769">MANSARRRVTSSDVAREAGVSRATVSYVLNADPRQSIPEHTRRRVLEAAARLNYLPSPAARELARGSSDLVLCLLPDWPIGFSVGRLLEHLSRAVAEHGLTLVTHLASVKDGLVQDIWRKVAPIGVVVMGGLSDADRTAIQAAGIQAVHILDEPGTAEHNEMRLSQMEISRVQVAHLAGAGHRRLGFAGTDDERLAGFAQLRLDGVRGACEDLGLPEPVVHPVPLDPERAAAAVEAWRSRGDGEPVTAVCAYNDETALAILAGLRRLGLTAPGDLAVIGVDDIPSAGLADPPLSTVELDLEAQARFLADEVVRAAGGMPRFPDVSPISVRLIVRDSA</sequence>
<evidence type="ECO:0000313" key="6">
    <source>
        <dbReference type="Proteomes" id="UP001596112"/>
    </source>
</evidence>
<dbReference type="CDD" id="cd01392">
    <property type="entry name" value="HTH_LacI"/>
    <property type="match status" value="1"/>
</dbReference>